<dbReference type="RefSeq" id="WP_270675058.1">
    <property type="nucleotide sequence ID" value="NZ_JAQFWP010000001.1"/>
</dbReference>
<reference evidence="1" key="1">
    <citation type="submission" date="2023-01" db="EMBL/GenBank/DDBJ databases">
        <title>Draft genome sequence of Nocardiopsis sp. LSu2-4 isolated from halophytes.</title>
        <authorList>
            <person name="Duangmal K."/>
            <person name="Chantavorakit T."/>
        </authorList>
    </citation>
    <scope>NUCLEOTIDE SEQUENCE</scope>
    <source>
        <strain evidence="1">LSu2-4</strain>
    </source>
</reference>
<comment type="caution">
    <text evidence="1">The sequence shown here is derived from an EMBL/GenBank/DDBJ whole genome shotgun (WGS) entry which is preliminary data.</text>
</comment>
<accession>A0ABT4TF29</accession>
<evidence type="ECO:0008006" key="3">
    <source>
        <dbReference type="Google" id="ProtNLM"/>
    </source>
</evidence>
<name>A0ABT4TF29_9ACTN</name>
<dbReference type="Proteomes" id="UP001165685">
    <property type="component" value="Unassembled WGS sequence"/>
</dbReference>
<organism evidence="1 2">
    <name type="scientific">Nocardiopsis suaedae</name>
    <dbReference type="NCBI Taxonomy" id="3018444"/>
    <lineage>
        <taxon>Bacteria</taxon>
        <taxon>Bacillati</taxon>
        <taxon>Actinomycetota</taxon>
        <taxon>Actinomycetes</taxon>
        <taxon>Streptosporangiales</taxon>
        <taxon>Nocardiopsidaceae</taxon>
        <taxon>Nocardiopsis</taxon>
    </lineage>
</organism>
<protein>
    <recommendedName>
        <fullName evidence="3">Apea-like HEPN domain-containing protein</fullName>
    </recommendedName>
</protein>
<dbReference type="EMBL" id="JAQFWP010000001">
    <property type="protein sequence ID" value="MDA2803030.1"/>
    <property type="molecule type" value="Genomic_DNA"/>
</dbReference>
<keyword evidence="2" id="KW-1185">Reference proteome</keyword>
<sequence>MVDSEAVKLVFYFRLPFDLPIPPGTGYAPRHSSNPDDAHRVQMTVAHTHINFHDLAEDPYGHGLASLIDGYDPGNDERSWQTWVLVLTTSRIYREEFNTPSPTREERISIIFERCLAAVNSLIGASQVATKQTMMRTISKEGLDPRIVYEILDQETNEAIDRNFIQVHNKPYNERFLPYSPDEAEHTRIIIGYERRGEAEKKPHPLRVARQLSVEARARLMSGDAMSAILFLQTAVERYLYGIFELTLVDEGESRTTIEEQLKATNFRPLFTKMLPERLGGNWDTNNDQKPAGIYWNQLYDVRNRAVHAGREPHWREVNPAFEAFDELISFVEEQVTKKYKTYPRTLLAIADPGAGGTDNLTAAQRKHVQQFIGTIYWWPEQEN</sequence>
<gene>
    <name evidence="1" type="ORF">O4U47_00780</name>
</gene>
<evidence type="ECO:0000313" key="2">
    <source>
        <dbReference type="Proteomes" id="UP001165685"/>
    </source>
</evidence>
<proteinExistence type="predicted"/>
<evidence type="ECO:0000313" key="1">
    <source>
        <dbReference type="EMBL" id="MDA2803030.1"/>
    </source>
</evidence>